<dbReference type="EMBL" id="CAKM01000240">
    <property type="protein sequence ID" value="CCJ30207.1"/>
    <property type="molecule type" value="Genomic_DNA"/>
</dbReference>
<evidence type="ECO:0000313" key="1">
    <source>
        <dbReference type="EMBL" id="CCJ30207.1"/>
    </source>
</evidence>
<dbReference type="InParanoid" id="L0PDA3"/>
<dbReference type="VEuPathDB" id="FungiDB:PNEJI1_000685"/>
<evidence type="ECO:0000313" key="2">
    <source>
        <dbReference type="Proteomes" id="UP000010422"/>
    </source>
</evidence>
<reference evidence="1 2" key="1">
    <citation type="journal article" date="2012" name="MBio">
        <title>De novo assembly of the Pneumocystis jirovecii genome from a single bronchoalveolar lavage fluid specimen from a patient.</title>
        <authorList>
            <person name="Cisse O.H."/>
            <person name="Pagni M."/>
            <person name="Hauser P.M."/>
        </authorList>
    </citation>
    <scope>NUCLEOTIDE SEQUENCE [LARGE SCALE GENOMIC DNA]</scope>
    <source>
        <strain evidence="1 2">SE8</strain>
    </source>
</reference>
<accession>L0PDA3</accession>
<protein>
    <submittedName>
        <fullName evidence="1">Uncharacterized protein</fullName>
    </submittedName>
</protein>
<organism evidence="2">
    <name type="scientific">Pneumocystis jirovecii</name>
    <name type="common">Human pneumocystis pneumonia agent</name>
    <dbReference type="NCBI Taxonomy" id="42068"/>
    <lineage>
        <taxon>Eukaryota</taxon>
        <taxon>Fungi</taxon>
        <taxon>Dikarya</taxon>
        <taxon>Ascomycota</taxon>
        <taxon>Taphrinomycotina</taxon>
        <taxon>Pneumocystomycetes</taxon>
        <taxon>Pneumocystaceae</taxon>
        <taxon>Pneumocystis</taxon>
    </lineage>
</organism>
<dbReference type="AlphaFoldDB" id="L0PDA3"/>
<proteinExistence type="predicted"/>
<name>L0PDA3_PNEJI</name>
<dbReference type="Proteomes" id="UP000010422">
    <property type="component" value="Unassembled WGS sequence"/>
</dbReference>
<comment type="caution">
    <text evidence="1">The sequence shown here is derived from an EMBL/GenBank/DDBJ whole genome shotgun (WGS) entry which is preliminary data.</text>
</comment>
<gene>
    <name evidence="1" type="ORF">PNEJI1_000685</name>
</gene>
<sequence length="131" mass="15207">MAPNALYHVTHVREGRDVRKDNKKNKKEAEEEDVLSMPFSAVFICSNSSITVFFDCFSNITFIIASAMVGITACYWRDSCFLDFSDRRLFQPRFLSTQSTNALGFSRFLKLREILKRKEWHQSLLGVTIRL</sequence>